<feature type="coiled-coil region" evidence="1">
    <location>
        <begin position="49"/>
        <end position="76"/>
    </location>
</feature>
<feature type="region of interest" description="Disordered" evidence="2">
    <location>
        <begin position="117"/>
        <end position="163"/>
    </location>
</feature>
<evidence type="ECO:0000256" key="2">
    <source>
        <dbReference type="SAM" id="MobiDB-lite"/>
    </source>
</evidence>
<feature type="region of interest" description="Disordered" evidence="2">
    <location>
        <begin position="1"/>
        <end position="23"/>
    </location>
</feature>
<evidence type="ECO:0000313" key="3">
    <source>
        <dbReference type="EMBL" id="KAF2206213.1"/>
    </source>
</evidence>
<dbReference type="Proteomes" id="UP000799539">
    <property type="component" value="Unassembled WGS sequence"/>
</dbReference>
<sequence>MSSSASVRIGHQPRQPVLSQSNTSPITALRNWFQRPSGGFHYTPTSHNIRETDDRNKQVLQEIKEISLQRSLLEQAWWIKRNGGDDKARKVGALYSSRGQKRPGDTGLCEHHRENGKEHEKHQTHYASSSYAFPPGSGRNGMAGRSGWPHYDGDNDLQEYPPTSSAHLVNYASQVQNSDSLSQEQVPQSSTIGSQAFDAIITFPSVHGTRSLPPNIDNTNGGPMTVTPLSTAEAAAG</sequence>
<reference evidence="3" key="1">
    <citation type="journal article" date="2020" name="Stud. Mycol.">
        <title>101 Dothideomycetes genomes: a test case for predicting lifestyles and emergence of pathogens.</title>
        <authorList>
            <person name="Haridas S."/>
            <person name="Albert R."/>
            <person name="Binder M."/>
            <person name="Bloem J."/>
            <person name="Labutti K."/>
            <person name="Salamov A."/>
            <person name="Andreopoulos B."/>
            <person name="Baker S."/>
            <person name="Barry K."/>
            <person name="Bills G."/>
            <person name="Bluhm B."/>
            <person name="Cannon C."/>
            <person name="Castanera R."/>
            <person name="Culley D."/>
            <person name="Daum C."/>
            <person name="Ezra D."/>
            <person name="Gonzalez J."/>
            <person name="Henrissat B."/>
            <person name="Kuo A."/>
            <person name="Liang C."/>
            <person name="Lipzen A."/>
            <person name="Lutzoni F."/>
            <person name="Magnuson J."/>
            <person name="Mondo S."/>
            <person name="Nolan M."/>
            <person name="Ohm R."/>
            <person name="Pangilinan J."/>
            <person name="Park H.-J."/>
            <person name="Ramirez L."/>
            <person name="Alfaro M."/>
            <person name="Sun H."/>
            <person name="Tritt A."/>
            <person name="Yoshinaga Y."/>
            <person name="Zwiers L.-H."/>
            <person name="Turgeon B."/>
            <person name="Goodwin S."/>
            <person name="Spatafora J."/>
            <person name="Crous P."/>
            <person name="Grigoriev I."/>
        </authorList>
    </citation>
    <scope>NUCLEOTIDE SEQUENCE</scope>
    <source>
        <strain evidence="3">SCOH1-5</strain>
    </source>
</reference>
<proteinExistence type="predicted"/>
<keyword evidence="1" id="KW-0175">Coiled coil</keyword>
<organism evidence="3 4">
    <name type="scientific">Cercospora zeae-maydis SCOH1-5</name>
    <dbReference type="NCBI Taxonomy" id="717836"/>
    <lineage>
        <taxon>Eukaryota</taxon>
        <taxon>Fungi</taxon>
        <taxon>Dikarya</taxon>
        <taxon>Ascomycota</taxon>
        <taxon>Pezizomycotina</taxon>
        <taxon>Dothideomycetes</taxon>
        <taxon>Dothideomycetidae</taxon>
        <taxon>Mycosphaerellales</taxon>
        <taxon>Mycosphaerellaceae</taxon>
        <taxon>Cercospora</taxon>
    </lineage>
</organism>
<name>A0A6A6EYG8_9PEZI</name>
<feature type="region of interest" description="Disordered" evidence="2">
    <location>
        <begin position="210"/>
        <end position="237"/>
    </location>
</feature>
<gene>
    <name evidence="3" type="ORF">CERZMDRAFT_89481</name>
</gene>
<feature type="compositionally biased region" description="Polar residues" evidence="2">
    <location>
        <begin position="216"/>
        <end position="230"/>
    </location>
</feature>
<accession>A0A6A6EYG8</accession>
<dbReference type="AlphaFoldDB" id="A0A6A6EYG8"/>
<dbReference type="EMBL" id="ML992742">
    <property type="protein sequence ID" value="KAF2206213.1"/>
    <property type="molecule type" value="Genomic_DNA"/>
</dbReference>
<evidence type="ECO:0000313" key="4">
    <source>
        <dbReference type="Proteomes" id="UP000799539"/>
    </source>
</evidence>
<evidence type="ECO:0000256" key="1">
    <source>
        <dbReference type="SAM" id="Coils"/>
    </source>
</evidence>
<protein>
    <submittedName>
        <fullName evidence="3">Uncharacterized protein</fullName>
    </submittedName>
</protein>
<keyword evidence="4" id="KW-1185">Reference proteome</keyword>